<dbReference type="PROSITE" id="PS50897">
    <property type="entry name" value="CTLH"/>
    <property type="match status" value="1"/>
</dbReference>
<dbReference type="InterPro" id="IPR054080">
    <property type="entry name" value="TPR1-like_2nd"/>
</dbReference>
<dbReference type="PANTHER" id="PTHR22838:SF0">
    <property type="entry name" value="WD REPEAT-CONTAINING PROTEIN 26"/>
    <property type="match status" value="1"/>
</dbReference>
<evidence type="ECO:0000256" key="1">
    <source>
        <dbReference type="ARBA" id="ARBA00004173"/>
    </source>
</evidence>
<feature type="repeat" description="WD" evidence="7">
    <location>
        <begin position="581"/>
        <end position="613"/>
    </location>
</feature>
<dbReference type="PROSITE" id="PS50082">
    <property type="entry name" value="WD_REPEATS_2"/>
    <property type="match status" value="4"/>
</dbReference>
<dbReference type="EMBL" id="AP028913">
    <property type="protein sequence ID" value="BES94915.1"/>
    <property type="molecule type" value="Genomic_DNA"/>
</dbReference>
<reference evidence="10 11" key="1">
    <citation type="submission" date="2023-09" db="EMBL/GenBank/DDBJ databases">
        <title>Nesidiocoris tenuis whole genome shotgun sequence.</title>
        <authorList>
            <person name="Shibata T."/>
            <person name="Shimoda M."/>
            <person name="Kobayashi T."/>
            <person name="Uehara T."/>
        </authorList>
    </citation>
    <scope>NUCLEOTIDE SEQUENCE [LARGE SCALE GENOMIC DNA]</scope>
    <source>
        <strain evidence="10 11">Japan</strain>
    </source>
</reference>
<dbReference type="Gene3D" id="2.130.10.10">
    <property type="entry name" value="YVTN repeat-like/Quinoprotein amine dehydrogenase"/>
    <property type="match status" value="2"/>
</dbReference>
<feature type="region of interest" description="Disordered" evidence="8">
    <location>
        <begin position="80"/>
        <end position="106"/>
    </location>
</feature>
<dbReference type="SMART" id="SM00668">
    <property type="entry name" value="CTLH"/>
    <property type="match status" value="1"/>
</dbReference>
<feature type="region of interest" description="Disordered" evidence="8">
    <location>
        <begin position="1"/>
        <end position="61"/>
    </location>
</feature>
<feature type="repeat" description="WD" evidence="7">
    <location>
        <begin position="323"/>
        <end position="357"/>
    </location>
</feature>
<keyword evidence="5" id="KW-0677">Repeat</keyword>
<dbReference type="CDD" id="cd00200">
    <property type="entry name" value="WD40"/>
    <property type="match status" value="1"/>
</dbReference>
<dbReference type="InterPro" id="IPR001680">
    <property type="entry name" value="WD40_rpt"/>
</dbReference>
<dbReference type="Pfam" id="PF17814">
    <property type="entry name" value="LisH_TPL"/>
    <property type="match status" value="1"/>
</dbReference>
<protein>
    <submittedName>
        <fullName evidence="10">CTLH</fullName>
    </submittedName>
</protein>
<evidence type="ECO:0000313" key="11">
    <source>
        <dbReference type="Proteomes" id="UP001307889"/>
    </source>
</evidence>
<dbReference type="PROSITE" id="PS50896">
    <property type="entry name" value="LISH"/>
    <property type="match status" value="1"/>
</dbReference>
<dbReference type="Pfam" id="PF00400">
    <property type="entry name" value="WD40"/>
    <property type="match status" value="4"/>
</dbReference>
<sequence length="646" mass="72151">MQFKGRPLLGCRISGATRTARRRSPSSLDAKGDRGDGGLDPPPRKKSRQSESSSEAGAGGQQLELTAAMQTNGCSLAYAKDEHQENNSTKIGDAQIKTENGSPPRVFSQSDQDIVRLIGQHLKSIGLQQTADMLMRESGCRLDHPAAAKFRQHVMDGEWNKADNDLNELKPLLEKSSNSLAEMKFLILEQKYLEYLEDGRIIDALHALRNELTPLQHNTARVHEVSSYMMCDSISELKAITGWDGKGAVSRSKLMDKLQEFLPPSIMLPPRRLHALLCQAVELQKERCPYHNTKMEEGVENASLLIDHKCSRDQFPCKTIQVLNDHCDEVWYCRFSPDGRKLATGSKDTTVIIWDVDPVTLTCTHRKTLEGHTYGVAFLAWSPDGSHLIACGPEDCPELWLWNIDKEELRVKLSHSPDDSLTSCSWHKDGTRFVTGGIRGQFYQCDLSGNVIDSWEGVRVNCLWCRSDGKSVLAADTHHRIRTYNFEDLSDANILLEDQPVVTFCVDDSDRLALLNVATQGVHLWDLKDKVLIRKFQGVTQGHFTIHSCFGGVNQDFIASGSEDHKVYVWHIKRERPIATLSGHTRTVNCVSWNPVYHRMMASASDDCTVRIWAPASMAPNNKDGAGEWSGTCSNGATDWASEMSS</sequence>
<dbReference type="Proteomes" id="UP001307889">
    <property type="component" value="Chromosome 5"/>
</dbReference>
<comment type="subcellular location">
    <subcellularLocation>
        <location evidence="2">Cytoplasm</location>
    </subcellularLocation>
    <subcellularLocation>
        <location evidence="1">Mitochondrion</location>
    </subcellularLocation>
</comment>
<dbReference type="SMART" id="SM00667">
    <property type="entry name" value="LisH"/>
    <property type="match status" value="1"/>
</dbReference>
<dbReference type="SMART" id="SM00320">
    <property type="entry name" value="WD40"/>
    <property type="match status" value="6"/>
</dbReference>
<evidence type="ECO:0000256" key="4">
    <source>
        <dbReference type="ARBA" id="ARBA00022574"/>
    </source>
</evidence>
<keyword evidence="4 7" id="KW-0853">WD repeat</keyword>
<organism evidence="10 11">
    <name type="scientific">Nesidiocoris tenuis</name>
    <dbReference type="NCBI Taxonomy" id="355587"/>
    <lineage>
        <taxon>Eukaryota</taxon>
        <taxon>Metazoa</taxon>
        <taxon>Ecdysozoa</taxon>
        <taxon>Arthropoda</taxon>
        <taxon>Hexapoda</taxon>
        <taxon>Insecta</taxon>
        <taxon>Pterygota</taxon>
        <taxon>Neoptera</taxon>
        <taxon>Paraneoptera</taxon>
        <taxon>Hemiptera</taxon>
        <taxon>Heteroptera</taxon>
        <taxon>Panheteroptera</taxon>
        <taxon>Cimicomorpha</taxon>
        <taxon>Miridae</taxon>
        <taxon>Dicyphina</taxon>
        <taxon>Nesidiocoris</taxon>
    </lineage>
</organism>
<dbReference type="PRINTS" id="PR00320">
    <property type="entry name" value="GPROTEINBRPT"/>
</dbReference>
<dbReference type="InterPro" id="IPR019775">
    <property type="entry name" value="WD40_repeat_CS"/>
</dbReference>
<name>A0ABN7ARS6_9HEMI</name>
<dbReference type="InterPro" id="IPR006594">
    <property type="entry name" value="LisH"/>
</dbReference>
<evidence type="ECO:0000256" key="3">
    <source>
        <dbReference type="ARBA" id="ARBA00022490"/>
    </source>
</evidence>
<evidence type="ECO:0000313" key="10">
    <source>
        <dbReference type="EMBL" id="BES94915.1"/>
    </source>
</evidence>
<dbReference type="PROSITE" id="PS00678">
    <property type="entry name" value="WD_REPEATS_1"/>
    <property type="match status" value="1"/>
</dbReference>
<evidence type="ECO:0000259" key="9">
    <source>
        <dbReference type="PROSITE" id="PS50897"/>
    </source>
</evidence>
<keyword evidence="6" id="KW-0496">Mitochondrion</keyword>
<feature type="compositionally biased region" description="Polar residues" evidence="8">
    <location>
        <begin position="97"/>
        <end position="106"/>
    </location>
</feature>
<gene>
    <name evidence="10" type="ORF">NTJ_07723</name>
</gene>
<proteinExistence type="predicted"/>
<dbReference type="PROSITE" id="PS50294">
    <property type="entry name" value="WD_REPEATS_REGION"/>
    <property type="match status" value="2"/>
</dbReference>
<dbReference type="PANTHER" id="PTHR22838">
    <property type="entry name" value="WD REPEAT PROTEIN 26-RELATED"/>
    <property type="match status" value="1"/>
</dbReference>
<dbReference type="InterPro" id="IPR006595">
    <property type="entry name" value="CTLH_C"/>
</dbReference>
<keyword evidence="11" id="KW-1185">Reference proteome</keyword>
<evidence type="ECO:0000256" key="6">
    <source>
        <dbReference type="ARBA" id="ARBA00023128"/>
    </source>
</evidence>
<dbReference type="InterPro" id="IPR036322">
    <property type="entry name" value="WD40_repeat_dom_sf"/>
</dbReference>
<evidence type="ECO:0000256" key="8">
    <source>
        <dbReference type="SAM" id="MobiDB-lite"/>
    </source>
</evidence>
<dbReference type="InterPro" id="IPR015943">
    <property type="entry name" value="WD40/YVTN_repeat-like_dom_sf"/>
</dbReference>
<evidence type="ECO:0000256" key="7">
    <source>
        <dbReference type="PROSITE-ProRule" id="PRU00221"/>
    </source>
</evidence>
<keyword evidence="3" id="KW-0963">Cytoplasm</keyword>
<feature type="domain" description="CTLH" evidence="9">
    <location>
        <begin position="143"/>
        <end position="203"/>
    </location>
</feature>
<accession>A0ABN7ARS6</accession>
<dbReference type="Pfam" id="PF21889">
    <property type="entry name" value="TPR1-like_2nd"/>
    <property type="match status" value="1"/>
</dbReference>
<feature type="repeat" description="WD" evidence="7">
    <location>
        <begin position="554"/>
        <end position="580"/>
    </location>
</feature>
<feature type="repeat" description="WD" evidence="7">
    <location>
        <begin position="369"/>
        <end position="400"/>
    </location>
</feature>
<dbReference type="SUPFAM" id="SSF50978">
    <property type="entry name" value="WD40 repeat-like"/>
    <property type="match status" value="1"/>
</dbReference>
<dbReference type="InterPro" id="IPR020472">
    <property type="entry name" value="WD40_PAC1"/>
</dbReference>
<evidence type="ECO:0000256" key="2">
    <source>
        <dbReference type="ARBA" id="ARBA00004496"/>
    </source>
</evidence>
<evidence type="ECO:0000256" key="5">
    <source>
        <dbReference type="ARBA" id="ARBA00022737"/>
    </source>
</evidence>
<dbReference type="InterPro" id="IPR051350">
    <property type="entry name" value="WD_repeat-ST_regulator"/>
</dbReference>
<dbReference type="InterPro" id="IPR054532">
    <property type="entry name" value="TPL_SMU1_LisH-like"/>
</dbReference>